<dbReference type="Gene3D" id="3.40.50.720">
    <property type="entry name" value="NAD(P)-binding Rossmann-like Domain"/>
    <property type="match status" value="1"/>
</dbReference>
<dbReference type="InterPro" id="IPR036291">
    <property type="entry name" value="NAD(P)-bd_dom_sf"/>
</dbReference>
<organism evidence="1 2">
    <name type="scientific">Synergistes jonesii</name>
    <dbReference type="NCBI Taxonomy" id="2754"/>
    <lineage>
        <taxon>Bacteria</taxon>
        <taxon>Thermotogati</taxon>
        <taxon>Synergistota</taxon>
        <taxon>Synergistia</taxon>
        <taxon>Synergistales</taxon>
        <taxon>Synergistaceae</taxon>
        <taxon>Synergistes</taxon>
    </lineage>
</organism>
<dbReference type="PATRIC" id="fig|2754.20.peg.1632"/>
<name>A0A073ISJ4_9BACT</name>
<dbReference type="OrthoDB" id="9792005at2"/>
<evidence type="ECO:0000313" key="2">
    <source>
        <dbReference type="Proteomes" id="UP000027665"/>
    </source>
</evidence>
<dbReference type="Proteomes" id="UP000027665">
    <property type="component" value="Unassembled WGS sequence"/>
</dbReference>
<dbReference type="GO" id="GO:0005737">
    <property type="term" value="C:cytoplasm"/>
    <property type="evidence" value="ECO:0007669"/>
    <property type="project" value="TreeGrafter"/>
</dbReference>
<dbReference type="PANTHER" id="PTHR13812">
    <property type="entry name" value="KETIMINE REDUCTASE MU-CRYSTALLIN"/>
    <property type="match status" value="1"/>
</dbReference>
<protein>
    <submittedName>
        <fullName evidence="1">Peptide transporter</fullName>
    </submittedName>
</protein>
<dbReference type="AlphaFoldDB" id="A0A073ISJ4"/>
<dbReference type="PANTHER" id="PTHR13812:SF19">
    <property type="entry name" value="KETIMINE REDUCTASE MU-CRYSTALLIN"/>
    <property type="match status" value="1"/>
</dbReference>
<accession>A0A073ISJ4</accession>
<dbReference type="EMBL" id="JMKI01000016">
    <property type="protein sequence ID" value="KEJ92774.1"/>
    <property type="molecule type" value="Genomic_DNA"/>
</dbReference>
<dbReference type="RefSeq" id="WP_037975067.1">
    <property type="nucleotide sequence ID" value="NZ_CAMETI010000043.1"/>
</dbReference>
<keyword evidence="2" id="KW-1185">Reference proteome</keyword>
<reference evidence="1 2" key="1">
    <citation type="submission" date="2014-04" db="EMBL/GenBank/DDBJ databases">
        <title>Draft Genome Sequence of Synergistes jonesii.</title>
        <authorList>
            <person name="Coil D.A."/>
            <person name="Eisen J.A."/>
            <person name="Holland-Moritz H.E."/>
        </authorList>
    </citation>
    <scope>NUCLEOTIDE SEQUENCE [LARGE SCALE GENOMIC DNA]</scope>
    <source>
        <strain evidence="1 2">78-1</strain>
    </source>
</reference>
<sequence length="328" mass="35971">MLNEVLWLSEDDVISLNISMADVISAVEEGWRLKGEGKVEMPAKIGIHPRENCYIHAMPCWIGGGVDTCGEKWISGFPENLQKNMPYNIGLFIITDSNDGHMISVMDATYLTTMRTGAASAVIAKYFADPKSSKLAVIGAGTQGRISVHAIKTQFPALRTVAAYDPLAVQLDKLEADARAAFNDLEVVKAKSIEEACKDADIVITCCPVLANPQRFVKKSYLKNDVLCIAVDHDSAFCADVMTEAPVYVIDDRGQYEYMQGGGVYFQGYPTEQEIYAEMSEVIVGKKPVVLKGRRTAAPMGIACNDVMTARLIYTKAVEKKVGTWVKH</sequence>
<dbReference type="Gene3D" id="3.30.1780.10">
    <property type="entry name" value="ornithine cyclodeaminase, domain 1"/>
    <property type="match status" value="1"/>
</dbReference>
<dbReference type="SUPFAM" id="SSF51735">
    <property type="entry name" value="NAD(P)-binding Rossmann-fold domains"/>
    <property type="match status" value="1"/>
</dbReference>
<dbReference type="Pfam" id="PF02423">
    <property type="entry name" value="OCD_Mu_crystall"/>
    <property type="match status" value="1"/>
</dbReference>
<dbReference type="STRING" id="2754.EH55_00930"/>
<gene>
    <name evidence="1" type="ORF">EH55_00930</name>
</gene>
<comment type="caution">
    <text evidence="1">The sequence shown here is derived from an EMBL/GenBank/DDBJ whole genome shotgun (WGS) entry which is preliminary data.</text>
</comment>
<dbReference type="InterPro" id="IPR023401">
    <property type="entry name" value="ODC_N"/>
</dbReference>
<dbReference type="InterPro" id="IPR003462">
    <property type="entry name" value="ODC_Mu_crystall"/>
</dbReference>
<dbReference type="PIRSF" id="PIRSF001439">
    <property type="entry name" value="CryM"/>
    <property type="match status" value="1"/>
</dbReference>
<dbReference type="GeneID" id="90983108"/>
<dbReference type="eggNOG" id="COG2423">
    <property type="taxonomic scope" value="Bacteria"/>
</dbReference>
<evidence type="ECO:0000313" key="1">
    <source>
        <dbReference type="EMBL" id="KEJ92774.1"/>
    </source>
</evidence>
<proteinExistence type="predicted"/>